<comment type="caution">
    <text evidence="1">The sequence shown here is derived from an EMBL/GenBank/DDBJ whole genome shotgun (WGS) entry which is preliminary data.</text>
</comment>
<organism evidence="1 2">
    <name type="scientific">Helianthus annuus</name>
    <name type="common">Common sunflower</name>
    <dbReference type="NCBI Taxonomy" id="4232"/>
    <lineage>
        <taxon>Eukaryota</taxon>
        <taxon>Viridiplantae</taxon>
        <taxon>Streptophyta</taxon>
        <taxon>Embryophyta</taxon>
        <taxon>Tracheophyta</taxon>
        <taxon>Spermatophyta</taxon>
        <taxon>Magnoliopsida</taxon>
        <taxon>eudicotyledons</taxon>
        <taxon>Gunneridae</taxon>
        <taxon>Pentapetalae</taxon>
        <taxon>asterids</taxon>
        <taxon>campanulids</taxon>
        <taxon>Asterales</taxon>
        <taxon>Asteraceae</taxon>
        <taxon>Asteroideae</taxon>
        <taxon>Heliantheae alliance</taxon>
        <taxon>Heliantheae</taxon>
        <taxon>Helianthus</taxon>
    </lineage>
</organism>
<protein>
    <submittedName>
        <fullName evidence="1">Uncharacterized protein</fullName>
    </submittedName>
</protein>
<reference evidence="1" key="2">
    <citation type="submission" date="2020-06" db="EMBL/GenBank/DDBJ databases">
        <title>Helianthus annuus Genome sequencing and assembly Release 2.</title>
        <authorList>
            <person name="Gouzy J."/>
            <person name="Langlade N."/>
            <person name="Munos S."/>
        </authorList>
    </citation>
    <scope>NUCLEOTIDE SEQUENCE</scope>
    <source>
        <tissue evidence="1">Leaves</tissue>
    </source>
</reference>
<proteinExistence type="predicted"/>
<evidence type="ECO:0000313" key="1">
    <source>
        <dbReference type="EMBL" id="KAF5797249.1"/>
    </source>
</evidence>
<dbReference type="AlphaFoldDB" id="A0A9K3IIX9"/>
<reference evidence="1" key="1">
    <citation type="journal article" date="2017" name="Nature">
        <title>The sunflower genome provides insights into oil metabolism, flowering and Asterid evolution.</title>
        <authorList>
            <person name="Badouin H."/>
            <person name="Gouzy J."/>
            <person name="Grassa C.J."/>
            <person name="Murat F."/>
            <person name="Staton S.E."/>
            <person name="Cottret L."/>
            <person name="Lelandais-Briere C."/>
            <person name="Owens G.L."/>
            <person name="Carrere S."/>
            <person name="Mayjonade B."/>
            <person name="Legrand L."/>
            <person name="Gill N."/>
            <person name="Kane N.C."/>
            <person name="Bowers J.E."/>
            <person name="Hubner S."/>
            <person name="Bellec A."/>
            <person name="Berard A."/>
            <person name="Berges H."/>
            <person name="Blanchet N."/>
            <person name="Boniface M.C."/>
            <person name="Brunel D."/>
            <person name="Catrice O."/>
            <person name="Chaidir N."/>
            <person name="Claudel C."/>
            <person name="Donnadieu C."/>
            <person name="Faraut T."/>
            <person name="Fievet G."/>
            <person name="Helmstetter N."/>
            <person name="King M."/>
            <person name="Knapp S.J."/>
            <person name="Lai Z."/>
            <person name="Le Paslier M.C."/>
            <person name="Lippi Y."/>
            <person name="Lorenzon L."/>
            <person name="Mandel J.R."/>
            <person name="Marage G."/>
            <person name="Marchand G."/>
            <person name="Marquand E."/>
            <person name="Bret-Mestries E."/>
            <person name="Morien E."/>
            <person name="Nambeesan S."/>
            <person name="Nguyen T."/>
            <person name="Pegot-Espagnet P."/>
            <person name="Pouilly N."/>
            <person name="Raftis F."/>
            <person name="Sallet E."/>
            <person name="Schiex T."/>
            <person name="Thomas J."/>
            <person name="Vandecasteele C."/>
            <person name="Vares D."/>
            <person name="Vear F."/>
            <person name="Vautrin S."/>
            <person name="Crespi M."/>
            <person name="Mangin B."/>
            <person name="Burke J.M."/>
            <person name="Salse J."/>
            <person name="Munos S."/>
            <person name="Vincourt P."/>
            <person name="Rieseberg L.H."/>
            <person name="Langlade N.B."/>
        </authorList>
    </citation>
    <scope>NUCLEOTIDE SEQUENCE</scope>
    <source>
        <tissue evidence="1">Leaves</tissue>
    </source>
</reference>
<sequence>MSKLIHHSCSWAPDPPNFHSVVSGIYVSDPPGRKSEAPPLMGRLSPSW</sequence>
<name>A0A9K3IIX9_HELAN</name>
<dbReference type="EMBL" id="MNCJ02000323">
    <property type="protein sequence ID" value="KAF5797249.1"/>
    <property type="molecule type" value="Genomic_DNA"/>
</dbReference>
<gene>
    <name evidence="1" type="ORF">HanXRQr2_Chr08g0361381</name>
</gene>
<dbReference type="Proteomes" id="UP000215914">
    <property type="component" value="Unassembled WGS sequence"/>
</dbReference>
<evidence type="ECO:0000313" key="2">
    <source>
        <dbReference type="Proteomes" id="UP000215914"/>
    </source>
</evidence>
<accession>A0A9K3IIX9</accession>
<keyword evidence="2" id="KW-1185">Reference proteome</keyword>
<dbReference type="Gramene" id="mRNA:HanXRQr2_Chr08g0361381">
    <property type="protein sequence ID" value="mRNA:HanXRQr2_Chr08g0361381"/>
    <property type="gene ID" value="HanXRQr2_Chr08g0361381"/>
</dbReference>